<feature type="transmembrane region" description="Helical" evidence="1">
    <location>
        <begin position="129"/>
        <end position="146"/>
    </location>
</feature>
<keyword evidence="1" id="KW-1133">Transmembrane helix</keyword>
<keyword evidence="1" id="KW-0812">Transmembrane</keyword>
<keyword evidence="3" id="KW-1185">Reference proteome</keyword>
<dbReference type="RefSeq" id="WP_015826958.1">
    <property type="nucleotide sequence ID" value="NC_012982.1"/>
</dbReference>
<dbReference type="STRING" id="582402.Hbal_1116"/>
<dbReference type="HOGENOM" id="CLU_730946_0_0_5"/>
<feature type="transmembrane region" description="Helical" evidence="1">
    <location>
        <begin position="291"/>
        <end position="308"/>
    </location>
</feature>
<keyword evidence="1" id="KW-0472">Membrane</keyword>
<proteinExistence type="predicted"/>
<dbReference type="eggNOG" id="COG0683">
    <property type="taxonomic scope" value="Bacteria"/>
</dbReference>
<evidence type="ECO:0000256" key="1">
    <source>
        <dbReference type="SAM" id="Phobius"/>
    </source>
</evidence>
<feature type="transmembrane region" description="Helical" evidence="1">
    <location>
        <begin position="359"/>
        <end position="380"/>
    </location>
</feature>
<dbReference type="Proteomes" id="UP000002745">
    <property type="component" value="Chromosome"/>
</dbReference>
<protein>
    <submittedName>
        <fullName evidence="2">Uncharacterized protein</fullName>
    </submittedName>
</protein>
<dbReference type="KEGG" id="hba:Hbal_1116"/>
<evidence type="ECO:0000313" key="3">
    <source>
        <dbReference type="Proteomes" id="UP000002745"/>
    </source>
</evidence>
<dbReference type="AlphaFoldDB" id="C6XRH6"/>
<gene>
    <name evidence="2" type="ordered locus">Hbal_1116</name>
</gene>
<accession>C6XRH6</accession>
<name>C6XRH6_HIRBI</name>
<feature type="transmembrane region" description="Helical" evidence="1">
    <location>
        <begin position="320"/>
        <end position="338"/>
    </location>
</feature>
<feature type="transmembrane region" description="Helical" evidence="1">
    <location>
        <begin position="93"/>
        <end position="117"/>
    </location>
</feature>
<evidence type="ECO:0000313" key="2">
    <source>
        <dbReference type="EMBL" id="ACT58808.1"/>
    </source>
</evidence>
<feature type="transmembrane region" description="Helical" evidence="1">
    <location>
        <begin position="251"/>
        <end position="270"/>
    </location>
</feature>
<sequence>MEILGTNIWAVIGFAFAAYAVVGNDALQTLGTFINSNRRLPWWVLYLFAVSILLITFYWGWSSSLGDVSWGKLDKTDKFPIFEVHWYHALPPMVLLLLTRFGIPVSTTFMVLATFATMSGMMTMLNKSLMGYAVAFATGGLIYAALAPSLERWFLKTADSQHNPVWVVLQWVTTGYLWGVWLIQDFANIFVYLPRNLPNAFNVGGEIVEASKPDAQAIIDKCNELFIGQAELISSCLSDVSIASRSQNLSLMHASLGMGLIAIFLLITFANRGGPVQKILLTKTSVTDIRSATVIDFIYATLLFAFSGNLQDFGIPISKVPMSTTWVFLGLIAGREFAIATIDKVRSTGATAKIVGMDLAKATLGIIISVVLALSMPYLAQQFDPVDEVTIDTNNN</sequence>
<feature type="transmembrane region" description="Helical" evidence="1">
    <location>
        <begin position="43"/>
        <end position="61"/>
    </location>
</feature>
<organism evidence="2 3">
    <name type="scientific">Hirschia baltica (strain ATCC 49814 / DSM 5838 / IFAM 1418)</name>
    <dbReference type="NCBI Taxonomy" id="582402"/>
    <lineage>
        <taxon>Bacteria</taxon>
        <taxon>Pseudomonadati</taxon>
        <taxon>Pseudomonadota</taxon>
        <taxon>Alphaproteobacteria</taxon>
        <taxon>Hyphomonadales</taxon>
        <taxon>Hyphomonadaceae</taxon>
        <taxon>Hirschia</taxon>
    </lineage>
</organism>
<feature type="transmembrane region" description="Helical" evidence="1">
    <location>
        <begin position="6"/>
        <end position="22"/>
    </location>
</feature>
<dbReference type="EMBL" id="CP001678">
    <property type="protein sequence ID" value="ACT58808.1"/>
    <property type="molecule type" value="Genomic_DNA"/>
</dbReference>
<reference evidence="3" key="1">
    <citation type="journal article" date="2011" name="J. Bacteriol.">
        <title>Genome sequences of eight morphologically diverse alphaproteobacteria.</title>
        <authorList>
            <consortium name="US DOE Joint Genome Institute"/>
            <person name="Brown P.J."/>
            <person name="Kysela D.T."/>
            <person name="Buechlein A."/>
            <person name="Hemmerich C."/>
            <person name="Brun Y.V."/>
        </authorList>
    </citation>
    <scope>NUCLEOTIDE SEQUENCE [LARGE SCALE GENOMIC DNA]</scope>
    <source>
        <strain evidence="3">ATCC 49814 / DSM 5838 / IFAM 1418</strain>
    </source>
</reference>